<organism evidence="2 3">
    <name type="scientific">Streptomyces avidinii</name>
    <dbReference type="NCBI Taxonomy" id="1895"/>
    <lineage>
        <taxon>Bacteria</taxon>
        <taxon>Bacillati</taxon>
        <taxon>Actinomycetota</taxon>
        <taxon>Actinomycetes</taxon>
        <taxon>Kitasatosporales</taxon>
        <taxon>Streptomycetaceae</taxon>
        <taxon>Streptomyces</taxon>
    </lineage>
</organism>
<sequence length="103" mass="11295">MLEKRRGRAGRGRDPRARRPARARPAFREVPPHTAPFGQGTRPWERILASVLAVADAADDIDWTVSVDSTVVRAHQHAAGALKKGRQDARSRSITHSDVPAEA</sequence>
<comment type="caution">
    <text evidence="2">The sequence shown here is derived from an EMBL/GenBank/DDBJ whole genome shotgun (WGS) entry which is preliminary data.</text>
</comment>
<proteinExistence type="predicted"/>
<evidence type="ECO:0000256" key="1">
    <source>
        <dbReference type="SAM" id="MobiDB-lite"/>
    </source>
</evidence>
<name>A0ABS4L3C4_STRAV</name>
<reference evidence="2 3" key="1">
    <citation type="submission" date="2021-03" db="EMBL/GenBank/DDBJ databases">
        <title>Genomic Encyclopedia of Type Strains, Phase IV (KMG-IV): sequencing the most valuable type-strain genomes for metagenomic binning, comparative biology and taxonomic classification.</title>
        <authorList>
            <person name="Goeker M."/>
        </authorList>
    </citation>
    <scope>NUCLEOTIDE SEQUENCE [LARGE SCALE GENOMIC DNA]</scope>
    <source>
        <strain evidence="2 3">DSM 40526</strain>
    </source>
</reference>
<feature type="region of interest" description="Disordered" evidence="1">
    <location>
        <begin position="1"/>
        <end position="41"/>
    </location>
</feature>
<keyword evidence="3" id="KW-1185">Reference proteome</keyword>
<evidence type="ECO:0000313" key="2">
    <source>
        <dbReference type="EMBL" id="MBP2036054.1"/>
    </source>
</evidence>
<dbReference type="Proteomes" id="UP001519310">
    <property type="component" value="Unassembled WGS sequence"/>
</dbReference>
<evidence type="ECO:0000313" key="3">
    <source>
        <dbReference type="Proteomes" id="UP001519310"/>
    </source>
</evidence>
<feature type="region of interest" description="Disordered" evidence="1">
    <location>
        <begin position="79"/>
        <end position="103"/>
    </location>
</feature>
<evidence type="ECO:0008006" key="4">
    <source>
        <dbReference type="Google" id="ProtNLM"/>
    </source>
</evidence>
<gene>
    <name evidence="2" type="ORF">J2Z77_001841</name>
</gene>
<feature type="compositionally biased region" description="Basic residues" evidence="1">
    <location>
        <begin position="1"/>
        <end position="10"/>
    </location>
</feature>
<protein>
    <recommendedName>
        <fullName evidence="4">Transposase</fullName>
    </recommendedName>
</protein>
<dbReference type="EMBL" id="JAGGLQ010000002">
    <property type="protein sequence ID" value="MBP2036054.1"/>
    <property type="molecule type" value="Genomic_DNA"/>
</dbReference>
<accession>A0ABS4L3C4</accession>